<organism evidence="1 2">
    <name type="scientific">candidate division WS5 bacterium</name>
    <dbReference type="NCBI Taxonomy" id="2093353"/>
    <lineage>
        <taxon>Bacteria</taxon>
        <taxon>candidate division WS5</taxon>
    </lineage>
</organism>
<dbReference type="AlphaFoldDB" id="A0A419DDY3"/>
<comment type="caution">
    <text evidence="1">The sequence shown here is derived from an EMBL/GenBank/DDBJ whole genome shotgun (WGS) entry which is preliminary data.</text>
</comment>
<accession>A0A419DDY3</accession>
<protein>
    <submittedName>
        <fullName evidence="1">Uncharacterized protein</fullName>
    </submittedName>
</protein>
<sequence length="314" mass="35776">MGWTAYRLVYQAKSPIHIGWHTLGYIKLTRYYITGKAMWGAMTANIARIMNLDKPLQDHYKDIGNTLMNKYIFASYFYPALDHKKPLHPCFTDRGLIYGSLHTPDPSQEGNYTLDKFERLFIKSYGQTAVMPDTNTAEDETLHESEFISSMVYEKDEQKPVYFVGYVFINDETKYDNSPIKWKNIKGAVSEIFVGADRKYGWGRLLLDEGKTGEVTDSMVFGNTLYSDDKDLKIEIKKGDLIPAHLSISSDIKMKGDIEPLVGREWGEVTDKDGKTHKGFGQMVSKAEICWVPGSIIEEENPLTFRIGAYGILE</sequence>
<dbReference type="EMBL" id="QZJW01000022">
    <property type="protein sequence ID" value="RJO61282.1"/>
    <property type="molecule type" value="Genomic_DNA"/>
</dbReference>
<name>A0A419DDY3_9BACT</name>
<evidence type="ECO:0000313" key="2">
    <source>
        <dbReference type="Proteomes" id="UP000285655"/>
    </source>
</evidence>
<reference evidence="1 2" key="1">
    <citation type="journal article" date="2017" name="ISME J.">
        <title>Energy and carbon metabolisms in a deep terrestrial subsurface fluid microbial community.</title>
        <authorList>
            <person name="Momper L."/>
            <person name="Jungbluth S.P."/>
            <person name="Lee M.D."/>
            <person name="Amend J.P."/>
        </authorList>
    </citation>
    <scope>NUCLEOTIDE SEQUENCE [LARGE SCALE GENOMIC DNA]</scope>
    <source>
        <strain evidence="1">SURF_29</strain>
    </source>
</reference>
<gene>
    <name evidence="1" type="ORF">C4544_03255</name>
</gene>
<proteinExistence type="predicted"/>
<dbReference type="CDD" id="cd09726">
    <property type="entry name" value="RAMP_I_III"/>
    <property type="match status" value="1"/>
</dbReference>
<evidence type="ECO:0000313" key="1">
    <source>
        <dbReference type="EMBL" id="RJO61282.1"/>
    </source>
</evidence>
<dbReference type="Proteomes" id="UP000285655">
    <property type="component" value="Unassembled WGS sequence"/>
</dbReference>